<organism evidence="2 3">
    <name type="scientific">Phyllobacterium myrsinacearum</name>
    <dbReference type="NCBI Taxonomy" id="28101"/>
    <lineage>
        <taxon>Bacteria</taxon>
        <taxon>Pseudomonadati</taxon>
        <taxon>Pseudomonadota</taxon>
        <taxon>Alphaproteobacteria</taxon>
        <taxon>Hyphomicrobiales</taxon>
        <taxon>Phyllobacteriaceae</taxon>
        <taxon>Phyllobacterium</taxon>
    </lineage>
</organism>
<gene>
    <name evidence="2" type="ORF">FHW16_005474</name>
</gene>
<keyword evidence="3" id="KW-1185">Reference proteome</keyword>
<dbReference type="Proteomes" id="UP000549052">
    <property type="component" value="Unassembled WGS sequence"/>
</dbReference>
<comment type="caution">
    <text evidence="2">The sequence shown here is derived from an EMBL/GenBank/DDBJ whole genome shotgun (WGS) entry which is preliminary data.</text>
</comment>
<name>A0A839ES20_9HYPH</name>
<dbReference type="EMBL" id="JACGXN010000016">
    <property type="protein sequence ID" value="MBA8881729.1"/>
    <property type="molecule type" value="Genomic_DNA"/>
</dbReference>
<evidence type="ECO:0000256" key="1">
    <source>
        <dbReference type="SAM" id="MobiDB-lite"/>
    </source>
</evidence>
<evidence type="ECO:0000313" key="3">
    <source>
        <dbReference type="Proteomes" id="UP000549052"/>
    </source>
</evidence>
<evidence type="ECO:0000313" key="2">
    <source>
        <dbReference type="EMBL" id="MBA8881729.1"/>
    </source>
</evidence>
<reference evidence="2 3" key="1">
    <citation type="submission" date="2020-07" db="EMBL/GenBank/DDBJ databases">
        <title>Genomic Encyclopedia of Type Strains, Phase IV (KMG-V): Genome sequencing to study the core and pangenomes of soil and plant-associated prokaryotes.</title>
        <authorList>
            <person name="Whitman W."/>
        </authorList>
    </citation>
    <scope>NUCLEOTIDE SEQUENCE [LARGE SCALE GENOMIC DNA]</scope>
    <source>
        <strain evidence="2 3">AN3</strain>
    </source>
</reference>
<evidence type="ECO:0008006" key="4">
    <source>
        <dbReference type="Google" id="ProtNLM"/>
    </source>
</evidence>
<feature type="region of interest" description="Disordered" evidence="1">
    <location>
        <begin position="94"/>
        <end position="113"/>
    </location>
</feature>
<dbReference type="AlphaFoldDB" id="A0A839ES20"/>
<feature type="compositionally biased region" description="Basic and acidic residues" evidence="1">
    <location>
        <begin position="97"/>
        <end position="113"/>
    </location>
</feature>
<protein>
    <recommendedName>
        <fullName evidence="4">Phage tail assembly protein</fullName>
    </recommendedName>
</protein>
<proteinExistence type="predicted"/>
<sequence>MTKYLNLDELSAEREFFIKLSGKDHLVQEPTVQDFLDNLKELEALPINASPTEELNLTIKQLLRSVPTLTDPQLRKLTFSQVKAIHDFVMTAGGQKIETEETKDGEVDPKPAS</sequence>
<dbReference type="RefSeq" id="WP_182552276.1">
    <property type="nucleotide sequence ID" value="NZ_JACGXN010000016.1"/>
</dbReference>
<accession>A0A839ES20</accession>